<dbReference type="GO" id="GO:0005576">
    <property type="term" value="C:extracellular region"/>
    <property type="evidence" value="ECO:0007669"/>
    <property type="project" value="InterPro"/>
</dbReference>
<dbReference type="SUPFAM" id="SSF55797">
    <property type="entry name" value="PR-1-like"/>
    <property type="match status" value="1"/>
</dbReference>
<dbReference type="PRINTS" id="PR00837">
    <property type="entry name" value="V5TPXLIKE"/>
</dbReference>
<organism evidence="3 4">
    <name type="scientific">Lachnellula suecica</name>
    <dbReference type="NCBI Taxonomy" id="602035"/>
    <lineage>
        <taxon>Eukaryota</taxon>
        <taxon>Fungi</taxon>
        <taxon>Dikarya</taxon>
        <taxon>Ascomycota</taxon>
        <taxon>Pezizomycotina</taxon>
        <taxon>Leotiomycetes</taxon>
        <taxon>Helotiales</taxon>
        <taxon>Lachnaceae</taxon>
        <taxon>Lachnellula</taxon>
    </lineage>
</organism>
<dbReference type="PRINTS" id="PR00838">
    <property type="entry name" value="V5ALLERGEN"/>
</dbReference>
<evidence type="ECO:0000313" key="4">
    <source>
        <dbReference type="Proteomes" id="UP000469558"/>
    </source>
</evidence>
<dbReference type="PROSITE" id="PS01009">
    <property type="entry name" value="CRISP_1"/>
    <property type="match status" value="1"/>
</dbReference>
<feature type="non-terminal residue" evidence="3">
    <location>
        <position position="171"/>
    </location>
</feature>
<reference evidence="3 4" key="1">
    <citation type="submission" date="2018-05" db="EMBL/GenBank/DDBJ databases">
        <title>Genome sequencing and assembly of the regulated plant pathogen Lachnellula willkommii and related sister species for the development of diagnostic species identification markers.</title>
        <authorList>
            <person name="Giroux E."/>
            <person name="Bilodeau G."/>
        </authorList>
    </citation>
    <scope>NUCLEOTIDE SEQUENCE [LARGE SCALE GENOMIC DNA]</scope>
    <source>
        <strain evidence="3 4">CBS 268.59</strain>
    </source>
</reference>
<sequence length="171" mass="17901">MQLTNILYAIATLALPSTSIAVTSPAAYTNTALKSHNTHRACHGAPALVWDAKLTANAAALAATCVYGHNTLIGGGGYGQNIGYFSSTKATAADNPASWLTQQVESWYGEVSGFSVYGQASPPTAVVTKAGHFSQVVWVGSTGVGCASQFCGENALVKYPWWYTVCNYSLP</sequence>
<comment type="caution">
    <text evidence="3">The sequence shown here is derived from an EMBL/GenBank/DDBJ whole genome shotgun (WGS) entry which is preliminary data.</text>
</comment>
<keyword evidence="1" id="KW-0732">Signal</keyword>
<dbReference type="AlphaFoldDB" id="A0A8T9C3K5"/>
<dbReference type="OrthoDB" id="337038at2759"/>
<name>A0A8T9C3K5_9HELO</name>
<keyword evidence="4" id="KW-1185">Reference proteome</keyword>
<feature type="chain" id="PRO_5035901715" evidence="1">
    <location>
        <begin position="22"/>
        <end position="171"/>
    </location>
</feature>
<dbReference type="Gene3D" id="3.40.33.10">
    <property type="entry name" value="CAP"/>
    <property type="match status" value="1"/>
</dbReference>
<evidence type="ECO:0000313" key="3">
    <source>
        <dbReference type="EMBL" id="TVY67477.1"/>
    </source>
</evidence>
<protein>
    <submittedName>
        <fullName evidence="3">Putative pathogenesis-related protein</fullName>
    </submittedName>
</protein>
<dbReference type="SMART" id="SM00198">
    <property type="entry name" value="SCP"/>
    <property type="match status" value="1"/>
</dbReference>
<dbReference type="InterPro" id="IPR035940">
    <property type="entry name" value="CAP_sf"/>
</dbReference>
<dbReference type="InterPro" id="IPR002413">
    <property type="entry name" value="V5_allergen-like"/>
</dbReference>
<dbReference type="Pfam" id="PF00188">
    <property type="entry name" value="CAP"/>
    <property type="match status" value="1"/>
</dbReference>
<feature type="domain" description="SCP" evidence="2">
    <location>
        <begin position="27"/>
        <end position="171"/>
    </location>
</feature>
<dbReference type="PANTHER" id="PTHR10334">
    <property type="entry name" value="CYSTEINE-RICH SECRETORY PROTEIN-RELATED"/>
    <property type="match status" value="1"/>
</dbReference>
<evidence type="ECO:0000259" key="2">
    <source>
        <dbReference type="SMART" id="SM00198"/>
    </source>
</evidence>
<dbReference type="InterPro" id="IPR001283">
    <property type="entry name" value="CRISP-related"/>
</dbReference>
<evidence type="ECO:0000256" key="1">
    <source>
        <dbReference type="SAM" id="SignalP"/>
    </source>
</evidence>
<dbReference type="InterPro" id="IPR018244">
    <property type="entry name" value="Allrgn_V5/Tpx1_CS"/>
</dbReference>
<dbReference type="EMBL" id="QGMK01001544">
    <property type="protein sequence ID" value="TVY67477.1"/>
    <property type="molecule type" value="Genomic_DNA"/>
</dbReference>
<accession>A0A8T9C3K5</accession>
<proteinExistence type="predicted"/>
<dbReference type="Proteomes" id="UP000469558">
    <property type="component" value="Unassembled WGS sequence"/>
</dbReference>
<feature type="signal peptide" evidence="1">
    <location>
        <begin position="1"/>
        <end position="21"/>
    </location>
</feature>
<gene>
    <name evidence="3" type="ORF">LSUE1_G006816</name>
</gene>
<dbReference type="InterPro" id="IPR014044">
    <property type="entry name" value="CAP_dom"/>
</dbReference>